<comment type="similarity">
    <text evidence="7">Belongs to the aspartate/glutamate racemases family.</text>
</comment>
<evidence type="ECO:0000256" key="4">
    <source>
        <dbReference type="ARBA" id="ARBA00022984"/>
    </source>
</evidence>
<dbReference type="EMBL" id="CP072642">
    <property type="protein sequence ID" value="QUV93447.1"/>
    <property type="molecule type" value="Genomic_DNA"/>
</dbReference>
<dbReference type="Gene3D" id="3.40.50.1860">
    <property type="match status" value="2"/>
</dbReference>
<dbReference type="Pfam" id="PF01177">
    <property type="entry name" value="Asp_Glu_race"/>
    <property type="match status" value="1"/>
</dbReference>
<comment type="pathway">
    <text evidence="7">Cell wall biogenesis; peptidoglycan biosynthesis.</text>
</comment>
<protein>
    <recommendedName>
        <fullName evidence="2 7">Glutamate racemase</fullName>
        <ecNumber evidence="2 7">5.1.1.3</ecNumber>
    </recommendedName>
</protein>
<feature type="binding site" evidence="7">
    <location>
        <begin position="187"/>
        <end position="188"/>
    </location>
    <ligand>
        <name>substrate</name>
    </ligand>
</feature>
<evidence type="ECO:0000256" key="1">
    <source>
        <dbReference type="ARBA" id="ARBA00001602"/>
    </source>
</evidence>
<keyword evidence="5 7" id="KW-0413">Isomerase</keyword>
<sequence length="270" mass="28633">MPGDARPIGIFDSGVGGLTVYRALRARLPQESFVYLGDTARIPYGTRSPETVCAYARQDAAFLLACGVKLIVIACNTASSVALDLLQANSPVPVVGVIEPGARQAAAVTRCGHIGVIGTEATMASAAYPRAIRRIAPAVRVTSQSCPLFVPLVEEGWAQHPVTATVAAEYLTPLREAEVDTLVLGCTHYPVLEDVIRRVMGEGVTLVDSGACAAEEVVAVLEQNACFAPPGNLPAATRFCVTDASERFRRVATLCLGEEVTRLEKVRIEL</sequence>
<dbReference type="EC" id="5.1.1.3" evidence="2 7"/>
<reference evidence="8 9" key="1">
    <citation type="submission" date="2021-03" db="EMBL/GenBank/DDBJ databases">
        <title>Genomic and phenotypic characterization of Chloracidobacterium isolates provides evidence for multiple species.</title>
        <authorList>
            <person name="Saini M.K."/>
            <person name="Costas A.M.G."/>
            <person name="Tank M."/>
            <person name="Bryant D.A."/>
        </authorList>
    </citation>
    <scope>NUCLEOTIDE SEQUENCE [LARGE SCALE GENOMIC DNA]</scope>
    <source>
        <strain evidence="8 9">N</strain>
    </source>
</reference>
<name>A0ABX8AXL0_9BACT</name>
<dbReference type="InterPro" id="IPR018187">
    <property type="entry name" value="Asp/Glu_racemase_AS_1"/>
</dbReference>
<dbReference type="PROSITE" id="PS00924">
    <property type="entry name" value="ASP_GLU_RACEMASE_2"/>
    <property type="match status" value="1"/>
</dbReference>
<feature type="binding site" evidence="7">
    <location>
        <begin position="12"/>
        <end position="13"/>
    </location>
    <ligand>
        <name>substrate</name>
    </ligand>
</feature>
<dbReference type="InterPro" id="IPR001920">
    <property type="entry name" value="Asp/Glu_race"/>
</dbReference>
<gene>
    <name evidence="7" type="primary">murI</name>
    <name evidence="8" type="ORF">J8C05_08710</name>
</gene>
<dbReference type="HAMAP" id="MF_00258">
    <property type="entry name" value="Glu_racemase"/>
    <property type="match status" value="1"/>
</dbReference>
<dbReference type="PANTHER" id="PTHR21198">
    <property type="entry name" value="GLUTAMATE RACEMASE"/>
    <property type="match status" value="1"/>
</dbReference>
<feature type="active site" description="Proton donor/acceptor" evidence="7">
    <location>
        <position position="75"/>
    </location>
</feature>
<accession>A0ABX8AXL0</accession>
<organism evidence="8 9">
    <name type="scientific">Chloracidobacterium sp. N</name>
    <dbReference type="NCBI Taxonomy" id="2821540"/>
    <lineage>
        <taxon>Bacteria</taxon>
        <taxon>Pseudomonadati</taxon>
        <taxon>Acidobacteriota</taxon>
        <taxon>Terriglobia</taxon>
        <taxon>Terriglobales</taxon>
        <taxon>Acidobacteriaceae</taxon>
        <taxon>Chloracidobacterium</taxon>
        <taxon>Chloracidobacterium aggregatum</taxon>
    </lineage>
</organism>
<proteinExistence type="inferred from homology"/>
<comment type="catalytic activity">
    <reaction evidence="1 7">
        <text>L-glutamate = D-glutamate</text>
        <dbReference type="Rhea" id="RHEA:12813"/>
        <dbReference type="ChEBI" id="CHEBI:29985"/>
        <dbReference type="ChEBI" id="CHEBI:29986"/>
        <dbReference type="EC" id="5.1.1.3"/>
    </reaction>
</comment>
<comment type="function">
    <text evidence="7">Provides the (R)-glutamate required for cell wall biosynthesis.</text>
</comment>
<feature type="active site" description="Proton donor/acceptor" evidence="7">
    <location>
        <position position="186"/>
    </location>
</feature>
<keyword evidence="3 7" id="KW-0133">Cell shape</keyword>
<evidence type="ECO:0000256" key="7">
    <source>
        <dbReference type="HAMAP-Rule" id="MF_00258"/>
    </source>
</evidence>
<evidence type="ECO:0000313" key="9">
    <source>
        <dbReference type="Proteomes" id="UP000677668"/>
    </source>
</evidence>
<feature type="binding site" evidence="7">
    <location>
        <begin position="76"/>
        <end position="77"/>
    </location>
    <ligand>
        <name>substrate</name>
    </ligand>
</feature>
<feature type="binding site" evidence="7">
    <location>
        <begin position="44"/>
        <end position="45"/>
    </location>
    <ligand>
        <name>substrate</name>
    </ligand>
</feature>
<dbReference type="InterPro" id="IPR004391">
    <property type="entry name" value="Glu_race"/>
</dbReference>
<dbReference type="SUPFAM" id="SSF53681">
    <property type="entry name" value="Aspartate/glutamate racemase"/>
    <property type="match status" value="2"/>
</dbReference>
<dbReference type="InterPro" id="IPR033134">
    <property type="entry name" value="Asp/Glu_racemase_AS_2"/>
</dbReference>
<keyword evidence="4 7" id="KW-0573">Peptidoglycan synthesis</keyword>
<evidence type="ECO:0000256" key="6">
    <source>
        <dbReference type="ARBA" id="ARBA00023316"/>
    </source>
</evidence>
<dbReference type="PANTHER" id="PTHR21198:SF2">
    <property type="entry name" value="GLUTAMATE RACEMASE"/>
    <property type="match status" value="1"/>
</dbReference>
<evidence type="ECO:0000313" key="8">
    <source>
        <dbReference type="EMBL" id="QUV93447.1"/>
    </source>
</evidence>
<dbReference type="Proteomes" id="UP000677668">
    <property type="component" value="Chromosome 1"/>
</dbReference>
<dbReference type="InterPro" id="IPR015942">
    <property type="entry name" value="Asp/Glu/hydantoin_racemase"/>
</dbReference>
<dbReference type="PROSITE" id="PS00923">
    <property type="entry name" value="ASP_GLU_RACEMASE_1"/>
    <property type="match status" value="1"/>
</dbReference>
<dbReference type="GO" id="GO:0008881">
    <property type="term" value="F:glutamate racemase activity"/>
    <property type="evidence" value="ECO:0007669"/>
    <property type="project" value="UniProtKB-EC"/>
</dbReference>
<evidence type="ECO:0000256" key="3">
    <source>
        <dbReference type="ARBA" id="ARBA00022960"/>
    </source>
</evidence>
<evidence type="ECO:0000256" key="5">
    <source>
        <dbReference type="ARBA" id="ARBA00023235"/>
    </source>
</evidence>
<keyword evidence="6 7" id="KW-0961">Cell wall biogenesis/degradation</keyword>
<keyword evidence="9" id="KW-1185">Reference proteome</keyword>
<dbReference type="NCBIfam" id="TIGR00067">
    <property type="entry name" value="glut_race"/>
    <property type="match status" value="1"/>
</dbReference>
<dbReference type="RefSeq" id="WP_211421827.1">
    <property type="nucleotide sequence ID" value="NZ_CP072642.1"/>
</dbReference>
<evidence type="ECO:0000256" key="2">
    <source>
        <dbReference type="ARBA" id="ARBA00013090"/>
    </source>
</evidence>